<dbReference type="Proteomes" id="UP000567293">
    <property type="component" value="Unassembled WGS sequence"/>
</dbReference>
<dbReference type="EC" id="2.5.1.129" evidence="7"/>
<feature type="binding site" evidence="7">
    <location>
        <position position="151"/>
    </location>
    <ligand>
        <name>dimethylallyl phosphate</name>
        <dbReference type="ChEBI" id="CHEBI:88052"/>
    </ligand>
</feature>
<dbReference type="InterPro" id="IPR003382">
    <property type="entry name" value="Flavoprotein"/>
</dbReference>
<dbReference type="HAMAP" id="MF_01984">
    <property type="entry name" value="ubiX_pad"/>
    <property type="match status" value="1"/>
</dbReference>
<feature type="binding site" evidence="7">
    <location>
        <begin position="9"/>
        <end position="11"/>
    </location>
    <ligand>
        <name>FMN</name>
        <dbReference type="ChEBI" id="CHEBI:58210"/>
    </ligand>
</feature>
<evidence type="ECO:0000313" key="10">
    <source>
        <dbReference type="Proteomes" id="UP000567293"/>
    </source>
</evidence>
<dbReference type="NCBIfam" id="TIGR00421">
    <property type="entry name" value="ubiX_pad"/>
    <property type="match status" value="1"/>
</dbReference>
<keyword evidence="3 7" id="KW-0288">FMN</keyword>
<evidence type="ECO:0000256" key="6">
    <source>
        <dbReference type="ARBA" id="ARBA00060793"/>
    </source>
</evidence>
<keyword evidence="10" id="KW-1185">Reference proteome</keyword>
<dbReference type="SUPFAM" id="SSF52507">
    <property type="entry name" value="Homo-oligomeric flavin-containing Cys decarboxylases, HFCD"/>
    <property type="match status" value="1"/>
</dbReference>
<keyword evidence="1 7" id="KW-0637">Prenyltransferase</keyword>
<dbReference type="PANTHER" id="PTHR43374:SF1">
    <property type="entry name" value="FLAVIN PRENYLTRANSFERASE PAD1, MITOCHONDRIAL"/>
    <property type="match status" value="1"/>
</dbReference>
<dbReference type="Pfam" id="PF02441">
    <property type="entry name" value="Flavoprotein"/>
    <property type="match status" value="1"/>
</dbReference>
<feature type="domain" description="Flavoprotein" evidence="8">
    <location>
        <begin position="1"/>
        <end position="171"/>
    </location>
</feature>
<proteinExistence type="inferred from homology"/>
<comment type="function">
    <text evidence="7">Flavin prenyltransferase that catalyzes the synthesis of the prenylated FMN cofactor (prenyl-FMN) for 4-hydroxy-3-polyprenylbenzoic acid decarboxylase UbiD. The prenyltransferase is metal-independent and links a dimethylallyl moiety from dimethylallyl monophosphate (DMAP) to the flavin N5 and C6 atoms of FMN.</text>
</comment>
<name>A0A7V8NNQ7_9BACT</name>
<dbReference type="AlphaFoldDB" id="A0A7V8NNQ7"/>
<dbReference type="NCBIfam" id="NF004685">
    <property type="entry name" value="PRK06029.1"/>
    <property type="match status" value="1"/>
</dbReference>
<evidence type="ECO:0000256" key="1">
    <source>
        <dbReference type="ARBA" id="ARBA00022602"/>
    </source>
</evidence>
<keyword evidence="4 7" id="KW-0808">Transferase</keyword>
<feature type="binding site" evidence="7">
    <location>
        <begin position="86"/>
        <end position="89"/>
    </location>
    <ligand>
        <name>FMN</name>
        <dbReference type="ChEBI" id="CHEBI:58210"/>
    </ligand>
</feature>
<organism evidence="9 10">
    <name type="scientific">Candidatus Acidiferrum panamense</name>
    <dbReference type="NCBI Taxonomy" id="2741543"/>
    <lineage>
        <taxon>Bacteria</taxon>
        <taxon>Pseudomonadati</taxon>
        <taxon>Acidobacteriota</taxon>
        <taxon>Terriglobia</taxon>
        <taxon>Candidatus Acidiferrales</taxon>
        <taxon>Candidatus Acidiferrum</taxon>
    </lineage>
</organism>
<gene>
    <name evidence="7" type="primary">ubiX</name>
    <name evidence="9" type="ORF">HRJ53_07000</name>
</gene>
<dbReference type="PANTHER" id="PTHR43374">
    <property type="entry name" value="FLAVIN PRENYLTRANSFERASE"/>
    <property type="match status" value="1"/>
</dbReference>
<evidence type="ECO:0000256" key="2">
    <source>
        <dbReference type="ARBA" id="ARBA00022630"/>
    </source>
</evidence>
<evidence type="ECO:0000256" key="3">
    <source>
        <dbReference type="ARBA" id="ARBA00022643"/>
    </source>
</evidence>
<comment type="similarity">
    <text evidence="6 7">Belongs to the UbiX/PAD1 family.</text>
</comment>
<dbReference type="InterPro" id="IPR036551">
    <property type="entry name" value="Flavin_trans-like"/>
</dbReference>
<keyword evidence="2 7" id="KW-0285">Flavoprotein</keyword>
<comment type="catalytic activity">
    <reaction evidence="5 7">
        <text>dimethylallyl phosphate + FMNH2 = prenylated FMNH2 + phosphate</text>
        <dbReference type="Rhea" id="RHEA:37743"/>
        <dbReference type="ChEBI" id="CHEBI:43474"/>
        <dbReference type="ChEBI" id="CHEBI:57618"/>
        <dbReference type="ChEBI" id="CHEBI:87467"/>
        <dbReference type="ChEBI" id="CHEBI:88052"/>
        <dbReference type="EC" id="2.5.1.129"/>
    </reaction>
</comment>
<sequence>MTIVVGISGASGAIYGLRLLERLRQQGAILHLILTRSGEKTLFLETGKIAADVKQLADFSYSIEDISCRLASGSYPTDAMVIAPCSIHTMSAIAQGISSNLLVRAADVALKERRRLILMVRESPLHLGHLRNMTALAEMGAIVAPPVPAFYHRPQTVMDLVDHTIDRVLDLLNLADARSRRWEGPK</sequence>
<accession>A0A7V8NNQ7</accession>
<evidence type="ECO:0000256" key="7">
    <source>
        <dbReference type="HAMAP-Rule" id="MF_01984"/>
    </source>
</evidence>
<evidence type="ECO:0000256" key="5">
    <source>
        <dbReference type="ARBA" id="ARBA00050612"/>
    </source>
</evidence>
<feature type="binding site" evidence="7">
    <location>
        <position position="121"/>
    </location>
    <ligand>
        <name>FMN</name>
        <dbReference type="ChEBI" id="CHEBI:58210"/>
    </ligand>
</feature>
<evidence type="ECO:0000313" key="9">
    <source>
        <dbReference type="EMBL" id="MBA0084724.1"/>
    </source>
</evidence>
<evidence type="ECO:0000256" key="4">
    <source>
        <dbReference type="ARBA" id="ARBA00022679"/>
    </source>
</evidence>
<dbReference type="FunFam" id="3.40.50.1950:FF:000001">
    <property type="entry name" value="Flavin prenyltransferase UbiX"/>
    <property type="match status" value="1"/>
</dbReference>
<comment type="caution">
    <text evidence="9">The sequence shown here is derived from an EMBL/GenBank/DDBJ whole genome shotgun (WGS) entry which is preliminary data.</text>
</comment>
<comment type="caution">
    <text evidence="7">Lacks conserved residue(s) required for the propagation of feature annotation.</text>
</comment>
<dbReference type="EMBL" id="JACDQQ010000681">
    <property type="protein sequence ID" value="MBA0084724.1"/>
    <property type="molecule type" value="Genomic_DNA"/>
</dbReference>
<dbReference type="GO" id="GO:0106141">
    <property type="term" value="F:flavin prenyltransferase activity"/>
    <property type="evidence" value="ECO:0007669"/>
    <property type="project" value="UniProtKB-EC"/>
</dbReference>
<dbReference type="InterPro" id="IPR004507">
    <property type="entry name" value="UbiX-like"/>
</dbReference>
<dbReference type="GO" id="GO:0016831">
    <property type="term" value="F:carboxy-lyase activity"/>
    <property type="evidence" value="ECO:0007669"/>
    <property type="project" value="TreeGrafter"/>
</dbReference>
<reference evidence="9" key="1">
    <citation type="submission" date="2020-06" db="EMBL/GenBank/DDBJ databases">
        <title>Legume-microbial interactions unlock mineral nutrients during tropical forest succession.</title>
        <authorList>
            <person name="Epihov D.Z."/>
        </authorList>
    </citation>
    <scope>NUCLEOTIDE SEQUENCE [LARGE SCALE GENOMIC DNA]</scope>
    <source>
        <strain evidence="9">Pan2503</strain>
    </source>
</reference>
<feature type="binding site" evidence="7">
    <location>
        <position position="35"/>
    </location>
    <ligand>
        <name>FMN</name>
        <dbReference type="ChEBI" id="CHEBI:58210"/>
    </ligand>
</feature>
<evidence type="ECO:0000259" key="8">
    <source>
        <dbReference type="Pfam" id="PF02441"/>
    </source>
</evidence>
<feature type="binding site" evidence="7">
    <location>
        <position position="167"/>
    </location>
    <ligand>
        <name>dimethylallyl phosphate</name>
        <dbReference type="ChEBI" id="CHEBI:88052"/>
    </ligand>
</feature>
<protein>
    <recommendedName>
        <fullName evidence="7">Flavin prenyltransferase UbiX</fullName>
        <ecNumber evidence="7">2.5.1.129</ecNumber>
    </recommendedName>
</protein>
<dbReference type="Gene3D" id="3.40.50.1950">
    <property type="entry name" value="Flavin prenyltransferase-like"/>
    <property type="match status" value="1"/>
</dbReference>